<evidence type="ECO:0000256" key="1">
    <source>
        <dbReference type="SAM" id="Phobius"/>
    </source>
</evidence>
<feature type="transmembrane region" description="Helical" evidence="1">
    <location>
        <begin position="182"/>
        <end position="202"/>
    </location>
</feature>
<keyword evidence="1" id="KW-1133">Transmembrane helix</keyword>
<proteinExistence type="predicted"/>
<feature type="transmembrane region" description="Helical" evidence="1">
    <location>
        <begin position="257"/>
        <end position="277"/>
    </location>
</feature>
<name>A0A8I0AFM8_9FIRM</name>
<dbReference type="AlphaFoldDB" id="A0A8I0AFM8"/>
<comment type="caution">
    <text evidence="2">The sequence shown here is derived from an EMBL/GenBank/DDBJ whole genome shotgun (WGS) entry which is preliminary data.</text>
</comment>
<keyword evidence="1" id="KW-0812">Transmembrane</keyword>
<keyword evidence="1" id="KW-0472">Membrane</keyword>
<sequence>MRLLDVDGEYGCIASWVTPEISEGGRKVVLHNEFQGKERELNQDEARLLFSMTGNNDPIVDRCSSDICNSLWKESYIEKEDIREHEILEFAATIQESIDKEKGVTGHVKTEVDETGEYVTELVCEEALTEAKKAYKEQWRTYSKSAHPMLWTVVLSLLGVMLFSFGATLLPRALISAAANDMEWELGGFLLMMLCTVVVFLLEGFPRDLCHGAVGRLFGARVIYKGFLNGSLLHGDWYLIDDSVVIGKYYAIRRMHIRLAGAYCDFLIASILSGVLLHTENTILYWIVSGMLFGILIRCAVHFFPSFLHEDCIQVLDAMMHANHISYGLSYFGRLFRDSDTRHELLAQRGIHAVGALLVCTLIVFLQIIGHIGFWSLIIFYVGLMG</sequence>
<gene>
    <name evidence="2" type="ORF">H8S09_09015</name>
</gene>
<reference evidence="2 3" key="1">
    <citation type="submission" date="2020-08" db="EMBL/GenBank/DDBJ databases">
        <title>Genome public.</title>
        <authorList>
            <person name="Liu C."/>
            <person name="Sun Q."/>
        </authorList>
    </citation>
    <scope>NUCLEOTIDE SEQUENCE [LARGE SCALE GENOMIC DNA]</scope>
    <source>
        <strain evidence="2 3">NSJ-10</strain>
    </source>
</reference>
<organism evidence="2 3">
    <name type="scientific">Coprococcus hominis</name>
    <name type="common">ex Liu et al. 2022</name>
    <dbReference type="NCBI Taxonomy" id="2763039"/>
    <lineage>
        <taxon>Bacteria</taxon>
        <taxon>Bacillati</taxon>
        <taxon>Bacillota</taxon>
        <taxon>Clostridia</taxon>
        <taxon>Lachnospirales</taxon>
        <taxon>Lachnospiraceae</taxon>
        <taxon>Coprococcus</taxon>
    </lineage>
</organism>
<feature type="transmembrane region" description="Helical" evidence="1">
    <location>
        <begin position="283"/>
        <end position="301"/>
    </location>
</feature>
<feature type="transmembrane region" description="Helical" evidence="1">
    <location>
        <begin position="351"/>
        <end position="384"/>
    </location>
</feature>
<feature type="transmembrane region" description="Helical" evidence="1">
    <location>
        <begin position="149"/>
        <end position="170"/>
    </location>
</feature>
<dbReference type="EMBL" id="JACOOX010000004">
    <property type="protein sequence ID" value="MBC5663028.1"/>
    <property type="molecule type" value="Genomic_DNA"/>
</dbReference>
<evidence type="ECO:0000313" key="3">
    <source>
        <dbReference type="Proteomes" id="UP000615234"/>
    </source>
</evidence>
<evidence type="ECO:0000313" key="2">
    <source>
        <dbReference type="EMBL" id="MBC5663028.1"/>
    </source>
</evidence>
<dbReference type="RefSeq" id="WP_186847724.1">
    <property type="nucleotide sequence ID" value="NZ_JACOOX010000004.1"/>
</dbReference>
<keyword evidence="3" id="KW-1185">Reference proteome</keyword>
<protein>
    <submittedName>
        <fullName evidence="2">Uncharacterized protein</fullName>
    </submittedName>
</protein>
<accession>A0A8I0AFM8</accession>
<dbReference type="Proteomes" id="UP000615234">
    <property type="component" value="Unassembled WGS sequence"/>
</dbReference>